<proteinExistence type="predicted"/>
<reference evidence="2" key="2">
    <citation type="submission" date="2021-04" db="EMBL/GenBank/DDBJ databases">
        <authorList>
            <person name="Gilroy R."/>
        </authorList>
    </citation>
    <scope>NUCLEOTIDE SEQUENCE</scope>
    <source>
        <strain evidence="2">ChiSxjej6B18-287</strain>
    </source>
</reference>
<name>A0A9D2N557_9FIRM</name>
<feature type="transmembrane region" description="Helical" evidence="1">
    <location>
        <begin position="6"/>
        <end position="26"/>
    </location>
</feature>
<organism evidence="2 3">
    <name type="scientific">Candidatus Blautia merdigallinarum</name>
    <dbReference type="NCBI Taxonomy" id="2838495"/>
    <lineage>
        <taxon>Bacteria</taxon>
        <taxon>Bacillati</taxon>
        <taxon>Bacillota</taxon>
        <taxon>Clostridia</taxon>
        <taxon>Lachnospirales</taxon>
        <taxon>Lachnospiraceae</taxon>
        <taxon>Blautia</taxon>
    </lineage>
</organism>
<evidence type="ECO:0000313" key="3">
    <source>
        <dbReference type="Proteomes" id="UP000823893"/>
    </source>
</evidence>
<sequence length="105" mass="12464">MAESIYSWIQNLSCFFILASAVMHFLPENSYKKYVQFYMGLLLILVILSPVFQFTGLEEEIDGFVKEFQDTQTEREEWQRKAREWEESWNESREGEAIKGQEVVP</sequence>
<dbReference type="EMBL" id="DWWV01000057">
    <property type="protein sequence ID" value="HJC10163.1"/>
    <property type="molecule type" value="Genomic_DNA"/>
</dbReference>
<keyword evidence="1" id="KW-0812">Transmembrane</keyword>
<dbReference type="NCBIfam" id="TIGR02896">
    <property type="entry name" value="spore_III_AF"/>
    <property type="match status" value="1"/>
</dbReference>
<comment type="caution">
    <text evidence="2">The sequence shown here is derived from an EMBL/GenBank/DDBJ whole genome shotgun (WGS) entry which is preliminary data.</text>
</comment>
<dbReference type="Proteomes" id="UP000823893">
    <property type="component" value="Unassembled WGS sequence"/>
</dbReference>
<dbReference type="Pfam" id="PF09581">
    <property type="entry name" value="Spore_III_AF"/>
    <property type="match status" value="1"/>
</dbReference>
<reference evidence="2" key="1">
    <citation type="journal article" date="2021" name="PeerJ">
        <title>Extensive microbial diversity within the chicken gut microbiome revealed by metagenomics and culture.</title>
        <authorList>
            <person name="Gilroy R."/>
            <person name="Ravi A."/>
            <person name="Getino M."/>
            <person name="Pursley I."/>
            <person name="Horton D.L."/>
            <person name="Alikhan N.F."/>
            <person name="Baker D."/>
            <person name="Gharbi K."/>
            <person name="Hall N."/>
            <person name="Watson M."/>
            <person name="Adriaenssens E.M."/>
            <person name="Foster-Nyarko E."/>
            <person name="Jarju S."/>
            <person name="Secka A."/>
            <person name="Antonio M."/>
            <person name="Oren A."/>
            <person name="Chaudhuri R.R."/>
            <person name="La Ragione R."/>
            <person name="Hildebrand F."/>
            <person name="Pallen M.J."/>
        </authorList>
    </citation>
    <scope>NUCLEOTIDE SEQUENCE</scope>
    <source>
        <strain evidence="2">ChiSxjej6B18-287</strain>
    </source>
</reference>
<gene>
    <name evidence="2" type="primary">spoIIIAF</name>
    <name evidence="2" type="ORF">H9935_05025</name>
</gene>
<keyword evidence="1" id="KW-0472">Membrane</keyword>
<evidence type="ECO:0000313" key="2">
    <source>
        <dbReference type="EMBL" id="HJC10163.1"/>
    </source>
</evidence>
<dbReference type="AlphaFoldDB" id="A0A9D2N557"/>
<accession>A0A9D2N557</accession>
<evidence type="ECO:0000256" key="1">
    <source>
        <dbReference type="SAM" id="Phobius"/>
    </source>
</evidence>
<protein>
    <submittedName>
        <fullName evidence="2">Stage III sporulation protein AF</fullName>
    </submittedName>
</protein>
<feature type="transmembrane region" description="Helical" evidence="1">
    <location>
        <begin position="38"/>
        <end position="57"/>
    </location>
</feature>
<dbReference type="InterPro" id="IPR014245">
    <property type="entry name" value="Spore_III_AF"/>
</dbReference>
<keyword evidence="1" id="KW-1133">Transmembrane helix</keyword>